<dbReference type="OrthoDB" id="2100652at2759"/>
<reference evidence="2" key="1">
    <citation type="submission" date="2011-10" db="EMBL/GenBank/DDBJ databases">
        <authorList>
            <person name="Genoscope - CEA"/>
        </authorList>
    </citation>
    <scope>NUCLEOTIDE SEQUENCE</scope>
</reference>
<dbReference type="FunCoup" id="G8Y8T6">
    <property type="interactions" value="66"/>
</dbReference>
<keyword evidence="1" id="KW-0812">Transmembrane</keyword>
<dbReference type="HOGENOM" id="CLU_092488_2_1_1"/>
<dbReference type="eggNOG" id="ENOG502RZQV">
    <property type="taxonomic scope" value="Eukaryota"/>
</dbReference>
<evidence type="ECO:0000313" key="2">
    <source>
        <dbReference type="EMBL" id="CCE83850.1"/>
    </source>
</evidence>
<dbReference type="Proteomes" id="UP000005222">
    <property type="component" value="Chromosome K"/>
</dbReference>
<dbReference type="GO" id="GO:0033617">
    <property type="term" value="P:mitochondrial respiratory chain complex IV assembly"/>
    <property type="evidence" value="ECO:0007669"/>
    <property type="project" value="InterPro"/>
</dbReference>
<dbReference type="EMBL" id="FO082049">
    <property type="protein sequence ID" value="CCE83850.1"/>
    <property type="molecule type" value="Genomic_DNA"/>
</dbReference>
<feature type="transmembrane region" description="Helical" evidence="1">
    <location>
        <begin position="56"/>
        <end position="75"/>
    </location>
</feature>
<dbReference type="Pfam" id="PF08695">
    <property type="entry name" value="Coa1"/>
    <property type="match status" value="1"/>
</dbReference>
<proteinExistence type="predicted"/>
<dbReference type="InterPro" id="IPR042432">
    <property type="entry name" value="Coa1_fungi"/>
</dbReference>
<evidence type="ECO:0000313" key="3">
    <source>
        <dbReference type="EMBL" id="CCE84881.1"/>
    </source>
</evidence>
<dbReference type="EMBL" id="FO082048">
    <property type="protein sequence ID" value="CCE84881.1"/>
    <property type="molecule type" value="Genomic_DNA"/>
</dbReference>
<dbReference type="STRING" id="559304.G8Y8T6"/>
<sequence>MLRSTFWRGIVSSGRCVRREQALGRRLASSANASNRIVTVERELPDPFAGKKQNRAYFVTYGAAITLVCIFIFNYEKTRSPLTNSVMYYIRRSSNASSFLGENINFRDSWPWISGQLNTASGDVDISFAVKGSKNTATLYLKASRESKFHPFKIHHFYLEPHSPDSGKIDLLNDPSIDFAL</sequence>
<reference evidence="4" key="2">
    <citation type="journal article" date="2012" name="G3 (Bethesda)">
        <title>Pichia sorbitophila, an interspecies yeast hybrid reveals early steps of genome resolution following polyploidization.</title>
        <authorList>
            <person name="Leh Louis V."/>
            <person name="Despons L."/>
            <person name="Friedrich A."/>
            <person name="Martin T."/>
            <person name="Durrens P."/>
            <person name="Casaregola S."/>
            <person name="Neuveglise C."/>
            <person name="Fairhead C."/>
            <person name="Marck C."/>
            <person name="Cruz J.A."/>
            <person name="Straub M.L."/>
            <person name="Kugler V."/>
            <person name="Sacerdot C."/>
            <person name="Uzunov Z."/>
            <person name="Thierry A."/>
            <person name="Weiss S."/>
            <person name="Bleykasten C."/>
            <person name="De Montigny J."/>
            <person name="Jacques N."/>
            <person name="Jung P."/>
            <person name="Lemaire M."/>
            <person name="Mallet S."/>
            <person name="Morel G."/>
            <person name="Richard G.F."/>
            <person name="Sarkar A."/>
            <person name="Savel G."/>
            <person name="Schacherer J."/>
            <person name="Seret M.L."/>
            <person name="Talla E."/>
            <person name="Samson G."/>
            <person name="Jubin C."/>
            <person name="Poulain J."/>
            <person name="Vacherie B."/>
            <person name="Barbe V."/>
            <person name="Pelletier E."/>
            <person name="Sherman D.J."/>
            <person name="Westhof E."/>
            <person name="Weissenbach J."/>
            <person name="Baret P.V."/>
            <person name="Wincker P."/>
            <person name="Gaillardin C."/>
            <person name="Dujon B."/>
            <person name="Souciet J.L."/>
        </authorList>
    </citation>
    <scope>NUCLEOTIDE SEQUENCE [LARGE SCALE GENOMIC DNA]</scope>
    <source>
        <strain evidence="4">ATCC MYA-4447 / BCRC 22081 / CBS 7064 / NBRC 10061 / NRRL Y-12695</strain>
    </source>
</reference>
<dbReference type="AlphaFoldDB" id="G8Y8T6"/>
<evidence type="ECO:0000256" key="1">
    <source>
        <dbReference type="SAM" id="Phobius"/>
    </source>
</evidence>
<organism evidence="2 4">
    <name type="scientific">Pichia sorbitophila (strain ATCC MYA-4447 / BCRC 22081 / CBS 7064 / NBRC 10061 / NRRL Y-12695)</name>
    <name type="common">Hybrid yeast</name>
    <dbReference type="NCBI Taxonomy" id="559304"/>
    <lineage>
        <taxon>Eukaryota</taxon>
        <taxon>Fungi</taxon>
        <taxon>Dikarya</taxon>
        <taxon>Ascomycota</taxon>
        <taxon>Saccharomycotina</taxon>
        <taxon>Pichiomycetes</taxon>
        <taxon>Debaryomycetaceae</taxon>
        <taxon>Millerozyma</taxon>
    </lineage>
</organism>
<accession>G8Y8T6</accession>
<dbReference type="Proteomes" id="UP000005222">
    <property type="component" value="Chromosome L"/>
</dbReference>
<gene>
    <name evidence="2" type="primary">Piso0_004440</name>
    <name evidence="2" type="ORF">GNLVRS01_PISO0K16928g</name>
    <name evidence="3" type="ORF">GNLVRS01_PISO0L16929g</name>
</gene>
<dbReference type="InterPro" id="IPR014807">
    <property type="entry name" value="Coa1"/>
</dbReference>
<dbReference type="PANTHER" id="PTHR28523">
    <property type="entry name" value="CYTOCHROME C OXIDASE ASSEMBLY FACTOR 1"/>
    <property type="match status" value="1"/>
</dbReference>
<dbReference type="InParanoid" id="G8Y8T6"/>
<name>G8Y8T6_PICSO</name>
<keyword evidence="1" id="KW-1133">Transmembrane helix</keyword>
<keyword evidence="4" id="KW-1185">Reference proteome</keyword>
<keyword evidence="1" id="KW-0472">Membrane</keyword>
<evidence type="ECO:0000313" key="4">
    <source>
        <dbReference type="Proteomes" id="UP000005222"/>
    </source>
</evidence>
<protein>
    <submittedName>
        <fullName evidence="2">Piso0_004440 protein</fullName>
    </submittedName>
</protein>
<dbReference type="GO" id="GO:0005743">
    <property type="term" value="C:mitochondrial inner membrane"/>
    <property type="evidence" value="ECO:0007669"/>
    <property type="project" value="TreeGrafter"/>
</dbReference>
<dbReference type="PANTHER" id="PTHR28523:SF1">
    <property type="entry name" value="CYTOCHROME C OXIDASE ASSEMBLY FACTOR 1"/>
    <property type="match status" value="1"/>
</dbReference>